<evidence type="ECO:0000313" key="2">
    <source>
        <dbReference type="Proteomes" id="UP000176939"/>
    </source>
</evidence>
<reference evidence="1 2" key="1">
    <citation type="journal article" date="2016" name="Nat. Commun.">
        <title>Thousands of microbial genomes shed light on interconnected biogeochemical processes in an aquifer system.</title>
        <authorList>
            <person name="Anantharaman K."/>
            <person name="Brown C.T."/>
            <person name="Hug L.A."/>
            <person name="Sharon I."/>
            <person name="Castelle C.J."/>
            <person name="Probst A.J."/>
            <person name="Thomas B.C."/>
            <person name="Singh A."/>
            <person name="Wilkins M.J."/>
            <person name="Karaoz U."/>
            <person name="Brodie E.L."/>
            <person name="Williams K.H."/>
            <person name="Hubbard S.S."/>
            <person name="Banfield J.F."/>
        </authorList>
    </citation>
    <scope>NUCLEOTIDE SEQUENCE [LARGE SCALE GENOMIC DNA]</scope>
</reference>
<proteinExistence type="predicted"/>
<dbReference type="Proteomes" id="UP000176939">
    <property type="component" value="Unassembled WGS sequence"/>
</dbReference>
<sequence length="97" mass="11738">MDSKLHRWQRFLSLEVMSMRPGTCFVCQKQLYYRGSPSFEPEYRLDISEDISEGLIYYYVHKKCWKNVLNFISPFNSNIKANNRKSKRMIRINSEQF</sequence>
<comment type="caution">
    <text evidence="1">The sequence shown here is derived from an EMBL/GenBank/DDBJ whole genome shotgun (WGS) entry which is preliminary data.</text>
</comment>
<evidence type="ECO:0000313" key="1">
    <source>
        <dbReference type="EMBL" id="OGM09217.1"/>
    </source>
</evidence>
<organism evidence="1 2">
    <name type="scientific">Candidatus Woesebacteria bacterium RBG_13_36_22</name>
    <dbReference type="NCBI Taxonomy" id="1802478"/>
    <lineage>
        <taxon>Bacteria</taxon>
        <taxon>Candidatus Woeseibacteriota</taxon>
    </lineage>
</organism>
<dbReference type="AlphaFoldDB" id="A0A1F7X2K5"/>
<protein>
    <submittedName>
        <fullName evidence="1">Uncharacterized protein</fullName>
    </submittedName>
</protein>
<gene>
    <name evidence="1" type="ORF">A2Z67_04740</name>
</gene>
<name>A0A1F7X2K5_9BACT</name>
<dbReference type="EMBL" id="MGFQ01000024">
    <property type="protein sequence ID" value="OGM09217.1"/>
    <property type="molecule type" value="Genomic_DNA"/>
</dbReference>
<accession>A0A1F7X2K5</accession>